<sequence>MLLNAFLNLTSDAVYVVDLNGIVLEANKKFEELHGWSREEIVGKEIPLDPAVRVESKQILERIRRGEQITVLEAVKKTKQGTYFHTDVTISPVHDEEGVLVAVIAIERDTTEKKRAEDKLRESEERYRVLVERSPEPIVVYRNYEIAFVNQAALRLMGADRQEQLLGQHVSRFLPAEEMVKLPTALAELMSGNASSDRVEKHLIRLDGSLIYVEATAVVIDFQGETAVQLLIRDMTDRKRAELELAAKEKEFSRVIKLSPEPIILHQAGMITFVNDVGVKLLKGQSNQDFVGKPIVDFFCSSYLPIIVERMTKVVQIDAMMDFIEMKLKRLDGELVDIEVASICVNRTSANPVVQLVIRDLSERKRTEEMIRRSDRLSIAGELAAGVAHEIRNPLTALKGFLQLLQVQNTAYVDIMLMEIDRISYIVNEFLGMAKPQVNHFIECDILTLMNSVIVFMNPQALLFNVEMKLTTSSPEYFVPCESNQIKQVYMNVLKNAIESMPSGGSIEISMEKIGESMVLTRIVDQGVGIPEDRLEKIGEPFFSLKEQGTGLGLMVCRRIIEAHRGSLAIQSVVGEGTTIEIALPI</sequence>
<feature type="domain" description="PAS" evidence="11">
    <location>
        <begin position="1"/>
        <end position="82"/>
    </location>
</feature>
<dbReference type="PROSITE" id="PS50112">
    <property type="entry name" value="PAS"/>
    <property type="match status" value="1"/>
</dbReference>
<dbReference type="SUPFAM" id="SSF55874">
    <property type="entry name" value="ATPase domain of HSP90 chaperone/DNA topoisomerase II/histidine kinase"/>
    <property type="match status" value="1"/>
</dbReference>
<protein>
    <recommendedName>
        <fullName evidence="2">histidine kinase</fullName>
        <ecNumber evidence="2">2.7.13.3</ecNumber>
    </recommendedName>
</protein>
<evidence type="ECO:0000256" key="7">
    <source>
        <dbReference type="ARBA" id="ARBA00022840"/>
    </source>
</evidence>
<dbReference type="InterPro" id="IPR035965">
    <property type="entry name" value="PAS-like_dom_sf"/>
</dbReference>
<organism evidence="13 14">
    <name type="scientific">Cohnella phaseoli</name>
    <dbReference type="NCBI Taxonomy" id="456490"/>
    <lineage>
        <taxon>Bacteria</taxon>
        <taxon>Bacillati</taxon>
        <taxon>Bacillota</taxon>
        <taxon>Bacilli</taxon>
        <taxon>Bacillales</taxon>
        <taxon>Paenibacillaceae</taxon>
        <taxon>Cohnella</taxon>
    </lineage>
</organism>
<evidence type="ECO:0000256" key="9">
    <source>
        <dbReference type="SAM" id="Coils"/>
    </source>
</evidence>
<accession>A0A3D9KED9</accession>
<dbReference type="Pfam" id="PF13426">
    <property type="entry name" value="PAS_9"/>
    <property type="match status" value="3"/>
</dbReference>
<dbReference type="InterPro" id="IPR036890">
    <property type="entry name" value="HATPase_C_sf"/>
</dbReference>
<dbReference type="NCBIfam" id="TIGR00229">
    <property type="entry name" value="sensory_box"/>
    <property type="match status" value="3"/>
</dbReference>
<dbReference type="AlphaFoldDB" id="A0A3D9KED9"/>
<dbReference type="Pfam" id="PF02518">
    <property type="entry name" value="HATPase_c"/>
    <property type="match status" value="1"/>
</dbReference>
<dbReference type="InterPro" id="IPR036097">
    <property type="entry name" value="HisK_dim/P_sf"/>
</dbReference>
<dbReference type="EC" id="2.7.13.3" evidence="2"/>
<dbReference type="Gene3D" id="3.30.450.20">
    <property type="entry name" value="PAS domain"/>
    <property type="match status" value="3"/>
</dbReference>
<dbReference type="SUPFAM" id="SSF55785">
    <property type="entry name" value="PYP-like sensor domain (PAS domain)"/>
    <property type="match status" value="3"/>
</dbReference>
<keyword evidence="14" id="KW-1185">Reference proteome</keyword>
<keyword evidence="7" id="KW-0067">ATP-binding</keyword>
<dbReference type="SMART" id="SM00091">
    <property type="entry name" value="PAS"/>
    <property type="match status" value="3"/>
</dbReference>
<dbReference type="InterPro" id="IPR005467">
    <property type="entry name" value="His_kinase_dom"/>
</dbReference>
<dbReference type="InterPro" id="IPR001610">
    <property type="entry name" value="PAC"/>
</dbReference>
<gene>
    <name evidence="13" type="ORF">DFP98_1072</name>
</gene>
<feature type="domain" description="PAC" evidence="12">
    <location>
        <begin position="322"/>
        <end position="373"/>
    </location>
</feature>
<feature type="domain" description="Histidine kinase" evidence="10">
    <location>
        <begin position="386"/>
        <end position="586"/>
    </location>
</feature>
<reference evidence="13 14" key="1">
    <citation type="submission" date="2018-07" db="EMBL/GenBank/DDBJ databases">
        <title>Genomic Encyclopedia of Type Strains, Phase III (KMG-III): the genomes of soil and plant-associated and newly described type strains.</title>
        <authorList>
            <person name="Whitman W."/>
        </authorList>
    </citation>
    <scope>NUCLEOTIDE SEQUENCE [LARGE SCALE GENOMIC DNA]</scope>
    <source>
        <strain evidence="13 14">CECT 7287</strain>
    </source>
</reference>
<comment type="catalytic activity">
    <reaction evidence="1">
        <text>ATP + protein L-histidine = ADP + protein N-phospho-L-histidine.</text>
        <dbReference type="EC" id="2.7.13.3"/>
    </reaction>
</comment>
<evidence type="ECO:0000256" key="2">
    <source>
        <dbReference type="ARBA" id="ARBA00012438"/>
    </source>
</evidence>
<dbReference type="GO" id="GO:0005524">
    <property type="term" value="F:ATP binding"/>
    <property type="evidence" value="ECO:0007669"/>
    <property type="project" value="UniProtKB-KW"/>
</dbReference>
<dbReference type="OrthoDB" id="9815750at2"/>
<dbReference type="SUPFAM" id="SSF47384">
    <property type="entry name" value="Homodimeric domain of signal transducing histidine kinase"/>
    <property type="match status" value="1"/>
</dbReference>
<evidence type="ECO:0000313" key="14">
    <source>
        <dbReference type="Proteomes" id="UP000256977"/>
    </source>
</evidence>
<evidence type="ECO:0000256" key="1">
    <source>
        <dbReference type="ARBA" id="ARBA00000085"/>
    </source>
</evidence>
<evidence type="ECO:0000256" key="8">
    <source>
        <dbReference type="ARBA" id="ARBA00023012"/>
    </source>
</evidence>
<dbReference type="GO" id="GO:0000155">
    <property type="term" value="F:phosphorelay sensor kinase activity"/>
    <property type="evidence" value="ECO:0007669"/>
    <property type="project" value="InterPro"/>
</dbReference>
<evidence type="ECO:0000259" key="11">
    <source>
        <dbReference type="PROSITE" id="PS50112"/>
    </source>
</evidence>
<evidence type="ECO:0000313" key="13">
    <source>
        <dbReference type="EMBL" id="RED83896.1"/>
    </source>
</evidence>
<keyword evidence="3" id="KW-0597">Phosphoprotein</keyword>
<dbReference type="RefSeq" id="WP_147310161.1">
    <property type="nucleotide sequence ID" value="NZ_QRDZ01000007.1"/>
</dbReference>
<dbReference type="SMART" id="SM00387">
    <property type="entry name" value="HATPase_c"/>
    <property type="match status" value="1"/>
</dbReference>
<dbReference type="InterPro" id="IPR000700">
    <property type="entry name" value="PAS-assoc_C"/>
</dbReference>
<comment type="caution">
    <text evidence="13">The sequence shown here is derived from an EMBL/GenBank/DDBJ whole genome shotgun (WGS) entry which is preliminary data.</text>
</comment>
<dbReference type="EMBL" id="QRDZ01000007">
    <property type="protein sequence ID" value="RED83896.1"/>
    <property type="molecule type" value="Genomic_DNA"/>
</dbReference>
<evidence type="ECO:0000256" key="5">
    <source>
        <dbReference type="ARBA" id="ARBA00022741"/>
    </source>
</evidence>
<dbReference type="SMART" id="SM00086">
    <property type="entry name" value="PAC"/>
    <property type="match status" value="3"/>
</dbReference>
<dbReference type="InterPro" id="IPR003594">
    <property type="entry name" value="HATPase_dom"/>
</dbReference>
<keyword evidence="9" id="KW-0175">Coiled coil</keyword>
<dbReference type="PROSITE" id="PS50113">
    <property type="entry name" value="PAC"/>
    <property type="match status" value="3"/>
</dbReference>
<feature type="coiled-coil region" evidence="9">
    <location>
        <begin position="106"/>
        <end position="133"/>
    </location>
</feature>
<dbReference type="PRINTS" id="PR00344">
    <property type="entry name" value="BCTRLSENSOR"/>
</dbReference>
<evidence type="ECO:0000256" key="3">
    <source>
        <dbReference type="ARBA" id="ARBA00022553"/>
    </source>
</evidence>
<dbReference type="InterPro" id="IPR000014">
    <property type="entry name" value="PAS"/>
</dbReference>
<name>A0A3D9KED9_9BACL</name>
<dbReference type="CDD" id="cd00130">
    <property type="entry name" value="PAS"/>
    <property type="match status" value="3"/>
</dbReference>
<feature type="domain" description="PAC" evidence="12">
    <location>
        <begin position="65"/>
        <end position="122"/>
    </location>
</feature>
<dbReference type="Gene3D" id="1.10.287.130">
    <property type="match status" value="1"/>
</dbReference>
<proteinExistence type="predicted"/>
<dbReference type="CDD" id="cd00082">
    <property type="entry name" value="HisKA"/>
    <property type="match status" value="1"/>
</dbReference>
<evidence type="ECO:0000256" key="6">
    <source>
        <dbReference type="ARBA" id="ARBA00022777"/>
    </source>
</evidence>
<evidence type="ECO:0000259" key="12">
    <source>
        <dbReference type="PROSITE" id="PS50113"/>
    </source>
</evidence>
<dbReference type="Gene3D" id="3.30.565.10">
    <property type="entry name" value="Histidine kinase-like ATPase, C-terminal domain"/>
    <property type="match status" value="1"/>
</dbReference>
<dbReference type="Pfam" id="PF00512">
    <property type="entry name" value="HisKA"/>
    <property type="match status" value="1"/>
</dbReference>
<dbReference type="Proteomes" id="UP000256977">
    <property type="component" value="Unassembled WGS sequence"/>
</dbReference>
<dbReference type="SMART" id="SM00388">
    <property type="entry name" value="HisKA"/>
    <property type="match status" value="1"/>
</dbReference>
<dbReference type="PROSITE" id="PS50109">
    <property type="entry name" value="HIS_KIN"/>
    <property type="match status" value="1"/>
</dbReference>
<keyword evidence="6 13" id="KW-0418">Kinase</keyword>
<keyword evidence="8" id="KW-0902">Two-component regulatory system</keyword>
<evidence type="ECO:0000256" key="4">
    <source>
        <dbReference type="ARBA" id="ARBA00022679"/>
    </source>
</evidence>
<keyword evidence="4" id="KW-0808">Transferase</keyword>
<dbReference type="PANTHER" id="PTHR43065">
    <property type="entry name" value="SENSOR HISTIDINE KINASE"/>
    <property type="match status" value="1"/>
</dbReference>
<dbReference type="InterPro" id="IPR003661">
    <property type="entry name" value="HisK_dim/P_dom"/>
</dbReference>
<keyword evidence="5" id="KW-0547">Nucleotide-binding</keyword>
<dbReference type="InterPro" id="IPR004358">
    <property type="entry name" value="Sig_transdc_His_kin-like_C"/>
</dbReference>
<dbReference type="PANTHER" id="PTHR43065:SF34">
    <property type="entry name" value="SPORULATION KINASE A"/>
    <property type="match status" value="1"/>
</dbReference>
<feature type="domain" description="PAC" evidence="12">
    <location>
        <begin position="197"/>
        <end position="247"/>
    </location>
</feature>
<evidence type="ECO:0000259" key="10">
    <source>
        <dbReference type="PROSITE" id="PS50109"/>
    </source>
</evidence>